<evidence type="ECO:0000313" key="5">
    <source>
        <dbReference type="Proteomes" id="UP000236729"/>
    </source>
</evidence>
<keyword evidence="1" id="KW-0812">Transmembrane</keyword>
<accession>A0A1I1Z611</accession>
<dbReference type="SUPFAM" id="SSF103473">
    <property type="entry name" value="MFS general substrate transporter"/>
    <property type="match status" value="1"/>
</dbReference>
<evidence type="ECO:0000256" key="1">
    <source>
        <dbReference type="SAM" id="Phobius"/>
    </source>
</evidence>
<evidence type="ECO:0000313" key="3">
    <source>
        <dbReference type="EMBL" id="SFE25923.1"/>
    </source>
</evidence>
<dbReference type="RefSeq" id="WP_093355992.1">
    <property type="nucleotide sequence ID" value="NZ_FNVB01000006.1"/>
</dbReference>
<accession>A0A1H6DBL9</accession>
<dbReference type="AlphaFoldDB" id="A0A1H6DBL9"/>
<sequence>MTGKLLPHRPLLLVLTGCAFLLGTGEIVIAGLLPEIAAELGISLPLAGALISVFLVAAFDAAGARREIGALR</sequence>
<dbReference type="Proteomes" id="UP000236729">
    <property type="component" value="Unassembled WGS sequence"/>
</dbReference>
<dbReference type="InterPro" id="IPR036259">
    <property type="entry name" value="MFS_trans_sf"/>
</dbReference>
<evidence type="ECO:0000313" key="4">
    <source>
        <dbReference type="Proteomes" id="UP000199690"/>
    </source>
</evidence>
<keyword evidence="4" id="KW-1185">Reference proteome</keyword>
<evidence type="ECO:0000313" key="2">
    <source>
        <dbReference type="EMBL" id="SEG82721.1"/>
    </source>
</evidence>
<dbReference type="Proteomes" id="UP000199690">
    <property type="component" value="Unassembled WGS sequence"/>
</dbReference>
<feature type="transmembrane region" description="Helical" evidence="1">
    <location>
        <begin position="40"/>
        <end position="62"/>
    </location>
</feature>
<gene>
    <name evidence="2" type="ORF">SAMN02982929_04141</name>
    <name evidence="3" type="ORF">SAMN05216506_11058</name>
</gene>
<dbReference type="EMBL" id="FNVB01000006">
    <property type="protein sequence ID" value="SEG82721.1"/>
    <property type="molecule type" value="Genomic_DNA"/>
</dbReference>
<organism evidence="2 5">
    <name type="scientific">Saccharopolyspora kobensis</name>
    <dbReference type="NCBI Taxonomy" id="146035"/>
    <lineage>
        <taxon>Bacteria</taxon>
        <taxon>Bacillati</taxon>
        <taxon>Actinomycetota</taxon>
        <taxon>Actinomycetes</taxon>
        <taxon>Pseudonocardiales</taxon>
        <taxon>Pseudonocardiaceae</taxon>
        <taxon>Saccharopolyspora</taxon>
    </lineage>
</organism>
<keyword evidence="1" id="KW-1133">Transmembrane helix</keyword>
<reference evidence="2" key="1">
    <citation type="submission" date="2016-10" db="EMBL/GenBank/DDBJ databases">
        <authorList>
            <person name="de Groot N.N."/>
        </authorList>
    </citation>
    <scope>NUCLEOTIDE SEQUENCE [LARGE SCALE GENOMIC DNA]</scope>
    <source>
        <strain evidence="2">ATCC 20501</strain>
    </source>
</reference>
<proteinExistence type="predicted"/>
<dbReference type="SMR" id="A0A1H6DBL9"/>
<protein>
    <submittedName>
        <fullName evidence="2">MFS transporter, DHA1 family, inner membrane transport protein</fullName>
    </submittedName>
</protein>
<keyword evidence="1" id="KW-0472">Membrane</keyword>
<reference evidence="4 5" key="2">
    <citation type="submission" date="2016-10" db="EMBL/GenBank/DDBJ databases">
        <authorList>
            <person name="Varghese N."/>
            <person name="Submissions S."/>
        </authorList>
    </citation>
    <scope>NUCLEOTIDE SEQUENCE [LARGE SCALE GENOMIC DNA]</scope>
    <source>
        <strain evidence="5">ATCC 20501</strain>
        <strain evidence="3 4">CGMCC 4.3529</strain>
    </source>
</reference>
<name>A0A1H6DBL9_9PSEU</name>
<dbReference type="EMBL" id="FOME01000010">
    <property type="protein sequence ID" value="SFE25923.1"/>
    <property type="molecule type" value="Genomic_DNA"/>
</dbReference>